<accession>A0A1Y1JDR0</accession>
<dbReference type="Gene3D" id="3.90.950.10">
    <property type="match status" value="1"/>
</dbReference>
<organism evidence="3 4">
    <name type="scientific">Plasmodium gonderi</name>
    <dbReference type="NCBI Taxonomy" id="77519"/>
    <lineage>
        <taxon>Eukaryota</taxon>
        <taxon>Sar</taxon>
        <taxon>Alveolata</taxon>
        <taxon>Apicomplexa</taxon>
        <taxon>Aconoidasida</taxon>
        <taxon>Haemosporida</taxon>
        <taxon>Plasmodiidae</taxon>
        <taxon>Plasmodium</taxon>
        <taxon>Plasmodium (Plasmodium)</taxon>
    </lineage>
</organism>
<dbReference type="InterPro" id="IPR029001">
    <property type="entry name" value="ITPase-like_fam"/>
</dbReference>
<evidence type="ECO:0000256" key="1">
    <source>
        <dbReference type="ARBA" id="ARBA00008023"/>
    </source>
</evidence>
<dbReference type="GO" id="GO:0047429">
    <property type="term" value="F:nucleoside triphosphate diphosphatase activity"/>
    <property type="evidence" value="ECO:0007669"/>
    <property type="project" value="InterPro"/>
</dbReference>
<dbReference type="CDD" id="cd00515">
    <property type="entry name" value="HAM1"/>
    <property type="match status" value="1"/>
</dbReference>
<keyword evidence="4" id="KW-1185">Reference proteome</keyword>
<dbReference type="PANTHER" id="PTHR11067">
    <property type="entry name" value="INOSINE TRIPHOSPHATE PYROPHOSPHATASE/HAM1 PROTEIN"/>
    <property type="match status" value="1"/>
</dbReference>
<dbReference type="InterPro" id="IPR002637">
    <property type="entry name" value="RdgB/HAM1"/>
</dbReference>
<dbReference type="GeneID" id="39746055"/>
<dbReference type="AlphaFoldDB" id="A0A1Y1JDR0"/>
<evidence type="ECO:0000313" key="3">
    <source>
        <dbReference type="EMBL" id="GAW79347.1"/>
    </source>
</evidence>
<dbReference type="Proteomes" id="UP000195521">
    <property type="component" value="Unassembled WGS sequence"/>
</dbReference>
<dbReference type="PANTHER" id="PTHR11067:SF9">
    <property type="entry name" value="INOSINE TRIPHOSPHATE PYROPHOSPHATASE"/>
    <property type="match status" value="1"/>
</dbReference>
<proteinExistence type="inferred from homology"/>
<sequence length="198" mass="22868">MDIFLITGNQNKRREFQKLMDNELDVHFIDIDLMEPQSDDIVSINEFKAKRAHEILRNQSGPDEKLKRKLVITDDTGLYMDCLNSFPGPYIKWMMKNVGSKGIVDIASKLQNDKCHAICVYSVYDGKQIYSFKGVTQGRIMGPCGSNDFGWDNIFSPENSNKTFSEMSFDEKKNFSPRFKAFVQLKAFLLQELKKQKI</sequence>
<comment type="caution">
    <text evidence="3">The sequence shown here is derived from an EMBL/GenBank/DDBJ whole genome shotgun (WGS) entry which is preliminary data.</text>
</comment>
<reference evidence="4" key="1">
    <citation type="submission" date="2017-04" db="EMBL/GenBank/DDBJ databases">
        <title>Plasmodium gonderi genome.</title>
        <authorList>
            <person name="Arisue N."/>
            <person name="Honma H."/>
            <person name="Kawai S."/>
            <person name="Tougan T."/>
            <person name="Tanabe K."/>
            <person name="Horii T."/>
        </authorList>
    </citation>
    <scope>NUCLEOTIDE SEQUENCE [LARGE SCALE GENOMIC DNA]</scope>
    <source>
        <strain evidence="4">ATCC 30045</strain>
    </source>
</reference>
<evidence type="ECO:0000256" key="2">
    <source>
        <dbReference type="ARBA" id="ARBA00022801"/>
    </source>
</evidence>
<dbReference type="SUPFAM" id="SSF52972">
    <property type="entry name" value="ITPase-like"/>
    <property type="match status" value="1"/>
</dbReference>
<dbReference type="OrthoDB" id="6288734at2759"/>
<name>A0A1Y1JDR0_PLAGO</name>
<dbReference type="EMBL" id="BDQF01000003">
    <property type="protein sequence ID" value="GAW79347.1"/>
    <property type="molecule type" value="Genomic_DNA"/>
</dbReference>
<gene>
    <name evidence="3" type="ORF">PGO_031510</name>
</gene>
<dbReference type="GO" id="GO:0005737">
    <property type="term" value="C:cytoplasm"/>
    <property type="evidence" value="ECO:0007669"/>
    <property type="project" value="TreeGrafter"/>
</dbReference>
<protein>
    <submittedName>
        <fullName evidence="3">HAM1 domain containing protein</fullName>
    </submittedName>
</protein>
<comment type="similarity">
    <text evidence="1">Belongs to the HAM1 NTPase family.</text>
</comment>
<dbReference type="RefSeq" id="XP_028541936.1">
    <property type="nucleotide sequence ID" value="XM_028686135.1"/>
</dbReference>
<dbReference type="OMA" id="QWDCVFI"/>
<keyword evidence="2" id="KW-0378">Hydrolase</keyword>
<evidence type="ECO:0000313" key="4">
    <source>
        <dbReference type="Proteomes" id="UP000195521"/>
    </source>
</evidence>
<dbReference type="Pfam" id="PF01725">
    <property type="entry name" value="Ham1p_like"/>
    <property type="match status" value="1"/>
</dbReference>
<dbReference type="GO" id="GO:0009143">
    <property type="term" value="P:nucleoside triphosphate catabolic process"/>
    <property type="evidence" value="ECO:0007669"/>
    <property type="project" value="InterPro"/>
</dbReference>